<gene>
    <name evidence="2" type="ORF">KIL84_005909</name>
</gene>
<accession>A0A9D3XE09</accession>
<organism evidence="2 3">
    <name type="scientific">Mauremys mutica</name>
    <name type="common">yellowpond turtle</name>
    <dbReference type="NCBI Taxonomy" id="74926"/>
    <lineage>
        <taxon>Eukaryota</taxon>
        <taxon>Metazoa</taxon>
        <taxon>Chordata</taxon>
        <taxon>Craniata</taxon>
        <taxon>Vertebrata</taxon>
        <taxon>Euteleostomi</taxon>
        <taxon>Archelosauria</taxon>
        <taxon>Testudinata</taxon>
        <taxon>Testudines</taxon>
        <taxon>Cryptodira</taxon>
        <taxon>Durocryptodira</taxon>
        <taxon>Testudinoidea</taxon>
        <taxon>Geoemydidae</taxon>
        <taxon>Geoemydinae</taxon>
        <taxon>Mauremys</taxon>
    </lineage>
</organism>
<dbReference type="EMBL" id="JAHDVG010000471">
    <property type="protein sequence ID" value="KAH1179859.1"/>
    <property type="molecule type" value="Genomic_DNA"/>
</dbReference>
<evidence type="ECO:0000313" key="2">
    <source>
        <dbReference type="EMBL" id="KAH1179859.1"/>
    </source>
</evidence>
<keyword evidence="3" id="KW-1185">Reference proteome</keyword>
<reference evidence="2" key="1">
    <citation type="submission" date="2021-09" db="EMBL/GenBank/DDBJ databases">
        <title>The genome of Mauremys mutica provides insights into the evolution of semi-aquatic lifestyle.</title>
        <authorList>
            <person name="Gong S."/>
            <person name="Gao Y."/>
        </authorList>
    </citation>
    <scope>NUCLEOTIDE SEQUENCE</scope>
    <source>
        <strain evidence="2">MM-2020</strain>
        <tissue evidence="2">Muscle</tissue>
    </source>
</reference>
<dbReference type="AlphaFoldDB" id="A0A9D3XE09"/>
<name>A0A9D3XE09_9SAUR</name>
<evidence type="ECO:0000256" key="1">
    <source>
        <dbReference type="SAM" id="MobiDB-lite"/>
    </source>
</evidence>
<sequence length="130" mass="14250">MPELHRLEAVQGNQCPGAESDGVSWLRDSDEEEPVVGLQHGRGTRGAVLKRVVNRSRRDSRKLWRSLGQRRSISRELCLVLREELSAAVRKQHPDGLYTQPGGSGVDLRDQSRGVENVGAEPSQGVQGSG</sequence>
<protein>
    <submittedName>
        <fullName evidence="2">Uncharacterized protein</fullName>
    </submittedName>
</protein>
<proteinExistence type="predicted"/>
<dbReference type="Proteomes" id="UP000827986">
    <property type="component" value="Unassembled WGS sequence"/>
</dbReference>
<feature type="region of interest" description="Disordered" evidence="1">
    <location>
        <begin position="90"/>
        <end position="130"/>
    </location>
</feature>
<evidence type="ECO:0000313" key="3">
    <source>
        <dbReference type="Proteomes" id="UP000827986"/>
    </source>
</evidence>
<comment type="caution">
    <text evidence="2">The sequence shown here is derived from an EMBL/GenBank/DDBJ whole genome shotgun (WGS) entry which is preliminary data.</text>
</comment>